<dbReference type="GO" id="GO:0016020">
    <property type="term" value="C:membrane"/>
    <property type="evidence" value="ECO:0007669"/>
    <property type="project" value="TreeGrafter"/>
</dbReference>
<feature type="domain" description="Glycolipid transfer protein" evidence="2">
    <location>
        <begin position="31"/>
        <end position="168"/>
    </location>
</feature>
<dbReference type="GO" id="GO:1902387">
    <property type="term" value="F:ceramide 1-phosphate binding"/>
    <property type="evidence" value="ECO:0007669"/>
    <property type="project" value="TreeGrafter"/>
</dbReference>
<dbReference type="FunFam" id="1.10.3520.10:FF:000001">
    <property type="entry name" value="Pleckstrin domain-containing family A member 8"/>
    <property type="match status" value="1"/>
</dbReference>
<protein>
    <recommendedName>
        <fullName evidence="2">Glycolipid transfer protein domain-containing protein</fullName>
    </recommendedName>
</protein>
<dbReference type="AlphaFoldDB" id="A0AAD6CUJ8"/>
<keyword evidence="4" id="KW-1185">Reference proteome</keyword>
<evidence type="ECO:0000313" key="3">
    <source>
        <dbReference type="EMBL" id="KAJ5538725.1"/>
    </source>
</evidence>
<dbReference type="EMBL" id="JAQIZZ010000006">
    <property type="protein sequence ID" value="KAJ5538725.1"/>
    <property type="molecule type" value="Genomic_DNA"/>
</dbReference>
<sequence length="221" mass="24508">MAANPDTNWLAKIEGKSFVNVSIDSANGDAINTEEFLQAARSLVTLFDILGATTFNRVIADLNTNIEKVQKRKDAAPAESETLQDLVRNELKSGQHKATEGLLWLVRGLDFTVQALRHNLDNPSSQLSVSFNQAYGTTLKPHHNFVVKGVFSAAMGFCPYRTTFFRKVDDKNAKAADNENEKVDPEVEARVSAGLSREVEALERVVKILKTFQATPEAQWK</sequence>
<dbReference type="InterPro" id="IPR014830">
    <property type="entry name" value="Glycolipid_transfer_prot_dom"/>
</dbReference>
<organism evidence="3 4">
    <name type="scientific">Penicillium frequentans</name>
    <dbReference type="NCBI Taxonomy" id="3151616"/>
    <lineage>
        <taxon>Eukaryota</taxon>
        <taxon>Fungi</taxon>
        <taxon>Dikarya</taxon>
        <taxon>Ascomycota</taxon>
        <taxon>Pezizomycotina</taxon>
        <taxon>Eurotiomycetes</taxon>
        <taxon>Eurotiomycetidae</taxon>
        <taxon>Eurotiales</taxon>
        <taxon>Aspergillaceae</taxon>
        <taxon>Penicillium</taxon>
    </lineage>
</organism>
<dbReference type="Gene3D" id="1.10.3520.10">
    <property type="entry name" value="Glycolipid transfer protein"/>
    <property type="match status" value="1"/>
</dbReference>
<proteinExistence type="predicted"/>
<comment type="caution">
    <text evidence="3">The sequence shown here is derived from an EMBL/GenBank/DDBJ whole genome shotgun (WGS) entry which is preliminary data.</text>
</comment>
<evidence type="ECO:0000313" key="4">
    <source>
        <dbReference type="Proteomes" id="UP001220324"/>
    </source>
</evidence>
<dbReference type="PANTHER" id="PTHR10219:SF25">
    <property type="entry name" value="PLECKSTRIN HOMOLOGY DOMAIN-CONTAINING FAMILY A MEMBER 8"/>
    <property type="match status" value="1"/>
</dbReference>
<evidence type="ECO:0000256" key="1">
    <source>
        <dbReference type="ARBA" id="ARBA00022448"/>
    </source>
</evidence>
<gene>
    <name evidence="3" type="ORF">N7494_008204</name>
</gene>
<dbReference type="PANTHER" id="PTHR10219">
    <property type="entry name" value="GLYCOLIPID TRANSFER PROTEIN-RELATED"/>
    <property type="match status" value="1"/>
</dbReference>
<dbReference type="SUPFAM" id="SSF110004">
    <property type="entry name" value="Glycolipid transfer protein, GLTP"/>
    <property type="match status" value="1"/>
</dbReference>
<name>A0AAD6CUJ8_9EURO</name>
<evidence type="ECO:0000259" key="2">
    <source>
        <dbReference type="Pfam" id="PF08718"/>
    </source>
</evidence>
<dbReference type="GO" id="GO:0005829">
    <property type="term" value="C:cytosol"/>
    <property type="evidence" value="ECO:0007669"/>
    <property type="project" value="TreeGrafter"/>
</dbReference>
<keyword evidence="1" id="KW-0813">Transport</keyword>
<dbReference type="Pfam" id="PF08718">
    <property type="entry name" value="GLTP"/>
    <property type="match status" value="1"/>
</dbReference>
<reference evidence="3 4" key="1">
    <citation type="journal article" date="2023" name="IMA Fungus">
        <title>Comparative genomic study of the Penicillium genus elucidates a diverse pangenome and 15 lateral gene transfer events.</title>
        <authorList>
            <person name="Petersen C."/>
            <person name="Sorensen T."/>
            <person name="Nielsen M.R."/>
            <person name="Sondergaard T.E."/>
            <person name="Sorensen J.L."/>
            <person name="Fitzpatrick D.A."/>
            <person name="Frisvad J.C."/>
            <person name="Nielsen K.L."/>
        </authorList>
    </citation>
    <scope>NUCLEOTIDE SEQUENCE [LARGE SCALE GENOMIC DNA]</scope>
    <source>
        <strain evidence="3 4">IBT 35679</strain>
    </source>
</reference>
<dbReference type="Proteomes" id="UP001220324">
    <property type="component" value="Unassembled WGS sequence"/>
</dbReference>
<dbReference type="GO" id="GO:1902388">
    <property type="term" value="F:ceramide 1-phosphate transfer activity"/>
    <property type="evidence" value="ECO:0007669"/>
    <property type="project" value="TreeGrafter"/>
</dbReference>
<dbReference type="InterPro" id="IPR036497">
    <property type="entry name" value="GLTP_sf"/>
</dbReference>
<accession>A0AAD6CUJ8</accession>